<dbReference type="AlphaFoldDB" id="A0A7S8F5W8"/>
<evidence type="ECO:0000256" key="4">
    <source>
        <dbReference type="PROSITE-ProRule" id="PRU00335"/>
    </source>
</evidence>
<evidence type="ECO:0000256" key="2">
    <source>
        <dbReference type="ARBA" id="ARBA00023125"/>
    </source>
</evidence>
<dbReference type="SUPFAM" id="SSF48498">
    <property type="entry name" value="Tetracyclin repressor-like, C-terminal domain"/>
    <property type="match status" value="1"/>
</dbReference>
<dbReference type="InterPro" id="IPR001647">
    <property type="entry name" value="HTH_TetR"/>
</dbReference>
<dbReference type="SUPFAM" id="SSF46689">
    <property type="entry name" value="Homeodomain-like"/>
    <property type="match status" value="1"/>
</dbReference>
<dbReference type="InterPro" id="IPR036271">
    <property type="entry name" value="Tet_transcr_reg_TetR-rel_C_sf"/>
</dbReference>
<dbReference type="Proteomes" id="UP000594459">
    <property type="component" value="Chromosome"/>
</dbReference>
<feature type="domain" description="HTH tetR-type" evidence="5">
    <location>
        <begin position="1"/>
        <end position="36"/>
    </location>
</feature>
<evidence type="ECO:0000259" key="5">
    <source>
        <dbReference type="PROSITE" id="PS50977"/>
    </source>
</evidence>
<dbReference type="PANTHER" id="PTHR30055">
    <property type="entry name" value="HTH-TYPE TRANSCRIPTIONAL REGULATOR RUTR"/>
    <property type="match status" value="1"/>
</dbReference>
<dbReference type="Gene3D" id="1.10.357.10">
    <property type="entry name" value="Tetracycline Repressor, domain 2"/>
    <property type="match status" value="1"/>
</dbReference>
<keyword evidence="3" id="KW-0804">Transcription</keyword>
<dbReference type="InterPro" id="IPR049484">
    <property type="entry name" value="Rv0078-like_C"/>
</dbReference>
<keyword evidence="7" id="KW-1185">Reference proteome</keyword>
<dbReference type="Pfam" id="PF00440">
    <property type="entry name" value="TetR_N"/>
    <property type="match status" value="1"/>
</dbReference>
<evidence type="ECO:0000256" key="3">
    <source>
        <dbReference type="ARBA" id="ARBA00023163"/>
    </source>
</evidence>
<gene>
    <name evidence="6" type="ORF">IRL76_03565</name>
</gene>
<dbReference type="InterPro" id="IPR009057">
    <property type="entry name" value="Homeodomain-like_sf"/>
</dbReference>
<dbReference type="GO" id="GO:0000976">
    <property type="term" value="F:transcription cis-regulatory region binding"/>
    <property type="evidence" value="ECO:0007669"/>
    <property type="project" value="TreeGrafter"/>
</dbReference>
<dbReference type="InterPro" id="IPR050109">
    <property type="entry name" value="HTH-type_TetR-like_transc_reg"/>
</dbReference>
<dbReference type="EMBL" id="CP064654">
    <property type="protein sequence ID" value="QPC99655.1"/>
    <property type="molecule type" value="Genomic_DNA"/>
</dbReference>
<dbReference type="Pfam" id="PF21351">
    <property type="entry name" value="TetR_C_41"/>
    <property type="match status" value="1"/>
</dbReference>
<keyword evidence="1" id="KW-0805">Transcription regulation</keyword>
<organism evidence="6 7">
    <name type="scientific">Qipengyuania soli</name>
    <dbReference type="NCBI Taxonomy" id="2782568"/>
    <lineage>
        <taxon>Bacteria</taxon>
        <taxon>Pseudomonadati</taxon>
        <taxon>Pseudomonadota</taxon>
        <taxon>Alphaproteobacteria</taxon>
        <taxon>Sphingomonadales</taxon>
        <taxon>Erythrobacteraceae</taxon>
        <taxon>Qipengyuania</taxon>
    </lineage>
</organism>
<reference evidence="6 7" key="1">
    <citation type="submission" date="2020-11" db="EMBL/GenBank/DDBJ databases">
        <title>The genome sequence of Erythrobacter sp. 6D36.</title>
        <authorList>
            <person name="Liu Y."/>
        </authorList>
    </citation>
    <scope>NUCLEOTIDE SEQUENCE [LARGE SCALE GENOMIC DNA]</scope>
    <source>
        <strain evidence="6 7">6D36</strain>
    </source>
</reference>
<sequence length="158" mass="16765">MSVLAEAGLSKGALYHHFASKAEIVETIYREESHAAVKRAATSVSGDLPPVERLKLACSAWLNELNEPDVARILLQIGPAALGSSKVREIEDELTLRLFQALLEEAMELGQVSLSDPLLAARLINGMVAEVAVLPRSDRKAAAGTIGPVVDAILTSLG</sequence>
<dbReference type="KEGG" id="qso:IRL76_03565"/>
<dbReference type="GO" id="GO:0003700">
    <property type="term" value="F:DNA-binding transcription factor activity"/>
    <property type="evidence" value="ECO:0007669"/>
    <property type="project" value="TreeGrafter"/>
</dbReference>
<name>A0A7S8F5W8_9SPHN</name>
<accession>A0A7S8F5W8</accession>
<evidence type="ECO:0000313" key="6">
    <source>
        <dbReference type="EMBL" id="QPC99655.1"/>
    </source>
</evidence>
<protein>
    <submittedName>
        <fullName evidence="6">TetR/AcrR family transcriptional regulator</fullName>
    </submittedName>
</protein>
<proteinExistence type="predicted"/>
<dbReference type="PANTHER" id="PTHR30055:SF234">
    <property type="entry name" value="HTH-TYPE TRANSCRIPTIONAL REGULATOR BETI"/>
    <property type="match status" value="1"/>
</dbReference>
<evidence type="ECO:0000256" key="1">
    <source>
        <dbReference type="ARBA" id="ARBA00023015"/>
    </source>
</evidence>
<evidence type="ECO:0000313" key="7">
    <source>
        <dbReference type="Proteomes" id="UP000594459"/>
    </source>
</evidence>
<dbReference type="PROSITE" id="PS50977">
    <property type="entry name" value="HTH_TETR_2"/>
    <property type="match status" value="1"/>
</dbReference>
<keyword evidence="2 4" id="KW-0238">DNA-binding</keyword>
<comment type="caution">
    <text evidence="4">Lacks conserved residue(s) required for the propagation of feature annotation.</text>
</comment>